<proteinExistence type="predicted"/>
<dbReference type="AlphaFoldDB" id="A0A0D2P410"/>
<gene>
    <name evidence="2" type="ORF">B456_004G200100</name>
</gene>
<dbReference type="Proteomes" id="UP000032304">
    <property type="component" value="Chromosome 4"/>
</dbReference>
<keyword evidence="3" id="KW-1185">Reference proteome</keyword>
<organism evidence="2 3">
    <name type="scientific">Gossypium raimondii</name>
    <name type="common">Peruvian cotton</name>
    <name type="synonym">Gossypium klotzschianum subsp. raimondii</name>
    <dbReference type="NCBI Taxonomy" id="29730"/>
    <lineage>
        <taxon>Eukaryota</taxon>
        <taxon>Viridiplantae</taxon>
        <taxon>Streptophyta</taxon>
        <taxon>Embryophyta</taxon>
        <taxon>Tracheophyta</taxon>
        <taxon>Spermatophyta</taxon>
        <taxon>Magnoliopsida</taxon>
        <taxon>eudicotyledons</taxon>
        <taxon>Gunneridae</taxon>
        <taxon>Pentapetalae</taxon>
        <taxon>rosids</taxon>
        <taxon>malvids</taxon>
        <taxon>Malvales</taxon>
        <taxon>Malvaceae</taxon>
        <taxon>Malvoideae</taxon>
        <taxon>Gossypium</taxon>
    </lineage>
</organism>
<name>A0A0D2P410_GOSRA</name>
<keyword evidence="1" id="KW-1133">Transmembrane helix</keyword>
<dbReference type="EMBL" id="CM001743">
    <property type="protein sequence ID" value="KJB21393.1"/>
    <property type="molecule type" value="Genomic_DNA"/>
</dbReference>
<dbReference type="OMA" id="FDRIIWK"/>
<accession>A0A0D2P410</accession>
<evidence type="ECO:0000256" key="1">
    <source>
        <dbReference type="SAM" id="Phobius"/>
    </source>
</evidence>
<dbReference type="Gramene" id="KJB21393">
    <property type="protein sequence ID" value="KJB21393"/>
    <property type="gene ID" value="B456_004G200100"/>
</dbReference>
<evidence type="ECO:0000313" key="2">
    <source>
        <dbReference type="EMBL" id="KJB21393.1"/>
    </source>
</evidence>
<feature type="transmembrane region" description="Helical" evidence="1">
    <location>
        <begin position="6"/>
        <end position="23"/>
    </location>
</feature>
<evidence type="ECO:0000313" key="3">
    <source>
        <dbReference type="Proteomes" id="UP000032304"/>
    </source>
</evidence>
<reference evidence="2 3" key="1">
    <citation type="journal article" date="2012" name="Nature">
        <title>Repeated polyploidization of Gossypium genomes and the evolution of spinnable cotton fibres.</title>
        <authorList>
            <person name="Paterson A.H."/>
            <person name="Wendel J.F."/>
            <person name="Gundlach H."/>
            <person name="Guo H."/>
            <person name="Jenkins J."/>
            <person name="Jin D."/>
            <person name="Llewellyn D."/>
            <person name="Showmaker K.C."/>
            <person name="Shu S."/>
            <person name="Udall J."/>
            <person name="Yoo M.J."/>
            <person name="Byers R."/>
            <person name="Chen W."/>
            <person name="Doron-Faigenboim A."/>
            <person name="Duke M.V."/>
            <person name="Gong L."/>
            <person name="Grimwood J."/>
            <person name="Grover C."/>
            <person name="Grupp K."/>
            <person name="Hu G."/>
            <person name="Lee T.H."/>
            <person name="Li J."/>
            <person name="Lin L."/>
            <person name="Liu T."/>
            <person name="Marler B.S."/>
            <person name="Page J.T."/>
            <person name="Roberts A.W."/>
            <person name="Romanel E."/>
            <person name="Sanders W.S."/>
            <person name="Szadkowski E."/>
            <person name="Tan X."/>
            <person name="Tang H."/>
            <person name="Xu C."/>
            <person name="Wang J."/>
            <person name="Wang Z."/>
            <person name="Zhang D."/>
            <person name="Zhang L."/>
            <person name="Ashrafi H."/>
            <person name="Bedon F."/>
            <person name="Bowers J.E."/>
            <person name="Brubaker C.L."/>
            <person name="Chee P.W."/>
            <person name="Das S."/>
            <person name="Gingle A.R."/>
            <person name="Haigler C.H."/>
            <person name="Harker D."/>
            <person name="Hoffmann L.V."/>
            <person name="Hovav R."/>
            <person name="Jones D.C."/>
            <person name="Lemke C."/>
            <person name="Mansoor S."/>
            <person name="ur Rahman M."/>
            <person name="Rainville L.N."/>
            <person name="Rambani A."/>
            <person name="Reddy U.K."/>
            <person name="Rong J.K."/>
            <person name="Saranga Y."/>
            <person name="Scheffler B.E."/>
            <person name="Scheffler J.A."/>
            <person name="Stelly D.M."/>
            <person name="Triplett B.A."/>
            <person name="Van Deynze A."/>
            <person name="Vaslin M.F."/>
            <person name="Waghmare V.N."/>
            <person name="Walford S.A."/>
            <person name="Wright R.J."/>
            <person name="Zaki E.A."/>
            <person name="Zhang T."/>
            <person name="Dennis E.S."/>
            <person name="Mayer K.F."/>
            <person name="Peterson D.G."/>
            <person name="Rokhsar D.S."/>
            <person name="Wang X."/>
            <person name="Schmutz J."/>
        </authorList>
    </citation>
    <scope>NUCLEOTIDE SEQUENCE [LARGE SCALE GENOMIC DNA]</scope>
</reference>
<keyword evidence="1" id="KW-0472">Membrane</keyword>
<protein>
    <submittedName>
        <fullName evidence="2">Uncharacterized protein</fullName>
    </submittedName>
</protein>
<sequence>MHDWNVMLLMNVPIYWLLKSLVWRRRKKMSSLEKERQDFLSIIEALKEAHSFDRIIWKPCCKRRTFRLI</sequence>
<keyword evidence="1" id="KW-0812">Transmembrane</keyword>